<dbReference type="PANTHER" id="PTHR30298">
    <property type="entry name" value="H REPEAT-ASSOCIATED PREDICTED TRANSPOSASE"/>
    <property type="match status" value="1"/>
</dbReference>
<dbReference type="PANTHER" id="PTHR30298:SF0">
    <property type="entry name" value="PROTEIN YBFL-RELATED"/>
    <property type="match status" value="1"/>
</dbReference>
<keyword evidence="4" id="KW-1185">Reference proteome</keyword>
<evidence type="ECO:0008006" key="5">
    <source>
        <dbReference type="Google" id="ProtNLM"/>
    </source>
</evidence>
<accession>A0A099LPK9</accession>
<evidence type="ECO:0000259" key="1">
    <source>
        <dbReference type="Pfam" id="PF01609"/>
    </source>
</evidence>
<proteinExistence type="predicted"/>
<dbReference type="NCBIfam" id="NF033564">
    <property type="entry name" value="transpos_ISAs1"/>
    <property type="match status" value="1"/>
</dbReference>
<dbReference type="GO" id="GO:0003677">
    <property type="term" value="F:DNA binding"/>
    <property type="evidence" value="ECO:0007669"/>
    <property type="project" value="InterPro"/>
</dbReference>
<dbReference type="InterPro" id="IPR032806">
    <property type="entry name" value="YbfD_N"/>
</dbReference>
<sequence>MSNQHPFMHFGAIPDYRQQGKVEHKLTDIILLTICAILSGQDDWKAIHLYGTRWLDFLKRFGDFSHGVPSAITIARVMGMISATRLQKCFIEWMKSCCELTDGEVIAIDGKTVRGSYDDSRGLGAIHMVNAFATENGVCLGQHKVYEKSNEITAIPELLQLLDISGCLVTIDAMGCQKKIAQKILEKNADYLLAVKGNQGRLEQAFDNYFNMSMLQKHDGDSYSTQEKSRGRQETRLALVNEDLSVLGDLEFDWPGLKTMGIVVSIRQESAVAQESEVTVRYYISSKALSAKELLNASRSHWLVESMHWMLDTAFGEDACRKRAEERAENFARIRQMCLNMLKSETTLKASIKHKRAMCAMEPEYLLKVLGSLYLRECS</sequence>
<dbReference type="Proteomes" id="UP000029994">
    <property type="component" value="Unassembled WGS sequence"/>
</dbReference>
<dbReference type="STRING" id="29495.EA26_02095"/>
<dbReference type="Pfam" id="PF13808">
    <property type="entry name" value="DDE_Tnp_1_assoc"/>
    <property type="match status" value="1"/>
</dbReference>
<dbReference type="AlphaFoldDB" id="A0A099LPK9"/>
<name>A0A099LPK9_9VIBR</name>
<dbReference type="InterPro" id="IPR002559">
    <property type="entry name" value="Transposase_11"/>
</dbReference>
<feature type="domain" description="Transposase IS4-like" evidence="1">
    <location>
        <begin position="102"/>
        <end position="341"/>
    </location>
</feature>
<gene>
    <name evidence="3" type="ORF">EA26_02095</name>
</gene>
<dbReference type="GO" id="GO:0004803">
    <property type="term" value="F:transposase activity"/>
    <property type="evidence" value="ECO:0007669"/>
    <property type="project" value="InterPro"/>
</dbReference>
<evidence type="ECO:0000313" key="4">
    <source>
        <dbReference type="Proteomes" id="UP000029994"/>
    </source>
</evidence>
<evidence type="ECO:0000313" key="3">
    <source>
        <dbReference type="EMBL" id="KGK10168.1"/>
    </source>
</evidence>
<organism evidence="3 4">
    <name type="scientific">Vibrio navarrensis</name>
    <dbReference type="NCBI Taxonomy" id="29495"/>
    <lineage>
        <taxon>Bacteria</taxon>
        <taxon>Pseudomonadati</taxon>
        <taxon>Pseudomonadota</taxon>
        <taxon>Gammaproteobacteria</taxon>
        <taxon>Vibrionales</taxon>
        <taxon>Vibrionaceae</taxon>
        <taxon>Vibrio</taxon>
    </lineage>
</organism>
<dbReference type="InterPro" id="IPR047647">
    <property type="entry name" value="ISAs1_transpos"/>
</dbReference>
<dbReference type="GeneID" id="43682000"/>
<dbReference type="EMBL" id="JMCG01000001">
    <property type="protein sequence ID" value="KGK10168.1"/>
    <property type="molecule type" value="Genomic_DNA"/>
</dbReference>
<comment type="caution">
    <text evidence="3">The sequence shown here is derived from an EMBL/GenBank/DDBJ whole genome shotgun (WGS) entry which is preliminary data.</text>
</comment>
<evidence type="ECO:0000259" key="2">
    <source>
        <dbReference type="Pfam" id="PF13808"/>
    </source>
</evidence>
<reference evidence="3 4" key="1">
    <citation type="submission" date="2014-04" db="EMBL/GenBank/DDBJ databases">
        <title>Genome sequencing of Vibrio navarrensis strains.</title>
        <authorList>
            <person name="Gladney L.M."/>
            <person name="Katz L.S."/>
            <person name="Marino-Ramirez L."/>
            <person name="Jordan I.K."/>
        </authorList>
    </citation>
    <scope>NUCLEOTIDE SEQUENCE [LARGE SCALE GENOMIC DNA]</scope>
    <source>
        <strain evidence="3 4">ATCC 51183</strain>
    </source>
</reference>
<dbReference type="eggNOG" id="COG5433">
    <property type="taxonomic scope" value="Bacteria"/>
</dbReference>
<dbReference type="RefSeq" id="WP_039422867.1">
    <property type="nucleotide sequence ID" value="NZ_CP061845.1"/>
</dbReference>
<feature type="domain" description="H repeat-associated protein N-terminal" evidence="2">
    <location>
        <begin position="8"/>
        <end position="94"/>
    </location>
</feature>
<dbReference type="GO" id="GO:0006313">
    <property type="term" value="P:DNA transposition"/>
    <property type="evidence" value="ECO:0007669"/>
    <property type="project" value="InterPro"/>
</dbReference>
<dbReference type="Pfam" id="PF01609">
    <property type="entry name" value="DDE_Tnp_1"/>
    <property type="match status" value="1"/>
</dbReference>
<protein>
    <recommendedName>
        <fullName evidence="5">Transposase</fullName>
    </recommendedName>
</protein>
<dbReference type="InterPro" id="IPR051698">
    <property type="entry name" value="Transposase_11-like"/>
</dbReference>